<gene>
    <name evidence="1" type="ORF">QQ020_10410</name>
</gene>
<organism evidence="1 2">
    <name type="scientific">Agaribacillus aureus</name>
    <dbReference type="NCBI Taxonomy" id="3051825"/>
    <lineage>
        <taxon>Bacteria</taxon>
        <taxon>Pseudomonadati</taxon>
        <taxon>Bacteroidota</taxon>
        <taxon>Cytophagia</taxon>
        <taxon>Cytophagales</taxon>
        <taxon>Splendidivirgaceae</taxon>
        <taxon>Agaribacillus</taxon>
    </lineage>
</organism>
<evidence type="ECO:0000313" key="2">
    <source>
        <dbReference type="Proteomes" id="UP001172083"/>
    </source>
</evidence>
<sequence length="151" mass="17116">MKTKQVLIVVSFMLIPFFAFKHYHHAAVAEKEVKDLIEKAYINGAFNALNPDAMASGFHPDFAIFSAKGESIEKYPIKNWVESVRKRKAEDGFDPAKNKWEHHFAAIDVTGGSASAKIELSRNGKKVYTDYLSLLKFDSGWKIVAKVYHKH</sequence>
<dbReference type="EMBL" id="JAUJEB010000001">
    <property type="protein sequence ID" value="MDN5212461.1"/>
    <property type="molecule type" value="Genomic_DNA"/>
</dbReference>
<dbReference type="Gene3D" id="3.10.450.50">
    <property type="match status" value="1"/>
</dbReference>
<dbReference type="InterPro" id="IPR032710">
    <property type="entry name" value="NTF2-like_dom_sf"/>
</dbReference>
<dbReference type="Proteomes" id="UP001172083">
    <property type="component" value="Unassembled WGS sequence"/>
</dbReference>
<proteinExistence type="predicted"/>
<reference evidence="1" key="1">
    <citation type="submission" date="2023-06" db="EMBL/GenBank/DDBJ databases">
        <title>Genomic of Agaribacillus aureum.</title>
        <authorList>
            <person name="Wang G."/>
        </authorList>
    </citation>
    <scope>NUCLEOTIDE SEQUENCE</scope>
    <source>
        <strain evidence="1">BMA12</strain>
    </source>
</reference>
<keyword evidence="2" id="KW-1185">Reference proteome</keyword>
<dbReference type="RefSeq" id="WP_346757778.1">
    <property type="nucleotide sequence ID" value="NZ_JAUJEB010000001.1"/>
</dbReference>
<dbReference type="SUPFAM" id="SSF54427">
    <property type="entry name" value="NTF2-like"/>
    <property type="match status" value="1"/>
</dbReference>
<accession>A0ABT8L5B5</accession>
<evidence type="ECO:0000313" key="1">
    <source>
        <dbReference type="EMBL" id="MDN5212461.1"/>
    </source>
</evidence>
<comment type="caution">
    <text evidence="1">The sequence shown here is derived from an EMBL/GenBank/DDBJ whole genome shotgun (WGS) entry which is preliminary data.</text>
</comment>
<name>A0ABT8L5B5_9BACT</name>
<protein>
    <submittedName>
        <fullName evidence="1">Nuclear transport factor 2 family protein</fullName>
    </submittedName>
</protein>
<dbReference type="InterPro" id="IPR039437">
    <property type="entry name" value="FrzH/put_lumazine-bd"/>
</dbReference>
<dbReference type="Pfam" id="PF12893">
    <property type="entry name" value="Lumazine_bd_2"/>
    <property type="match status" value="1"/>
</dbReference>